<dbReference type="GO" id="GO:0009897">
    <property type="term" value="C:external side of plasma membrane"/>
    <property type="evidence" value="ECO:0007669"/>
    <property type="project" value="TreeGrafter"/>
</dbReference>
<dbReference type="PROSITE" id="PS50835">
    <property type="entry name" value="IG_LIKE"/>
    <property type="match status" value="1"/>
</dbReference>
<dbReference type="PANTHER" id="PTHR24100">
    <property type="entry name" value="BUTYROPHILIN"/>
    <property type="match status" value="1"/>
</dbReference>
<dbReference type="InterPro" id="IPR003599">
    <property type="entry name" value="Ig_sub"/>
</dbReference>
<dbReference type="InterPro" id="IPR013106">
    <property type="entry name" value="Ig_V-set"/>
</dbReference>
<dbReference type="Ensembl" id="ENSPNYT00000002710.1">
    <property type="protein sequence ID" value="ENSPNYP00000002644.1"/>
    <property type="gene ID" value="ENSPNYG00000002061.1"/>
</dbReference>
<dbReference type="STRING" id="303518.ENSPNYP00000002644"/>
<evidence type="ECO:0000256" key="3">
    <source>
        <dbReference type="ARBA" id="ARBA00023319"/>
    </source>
</evidence>
<protein>
    <recommendedName>
        <fullName evidence="5">Ig-like domain-containing protein</fullName>
    </recommendedName>
</protein>
<dbReference type="GeneTree" id="ENSGT00990000203878"/>
<dbReference type="GO" id="GO:0005102">
    <property type="term" value="F:signaling receptor binding"/>
    <property type="evidence" value="ECO:0007669"/>
    <property type="project" value="TreeGrafter"/>
</dbReference>
<dbReference type="SUPFAM" id="SSF48726">
    <property type="entry name" value="Immunoglobulin"/>
    <property type="match status" value="2"/>
</dbReference>
<sequence length="292" mass="33251">ALIMLSFVILSVYQVEVISGVEFVQLPFPQVVVDSGEESVQLPCKTTLELPEGAKVEWMDTYRKVHVYENGSNKPDKQDQDYRGRTEMNEDLLKTGDFSLTLKYPTDRDTKIYTCAVYSREGNIMFKKAVNLKVKGQGFTQYSLSVYTLYLSNLPRDVVVEWQCGEMMVHVYENGSDQPEEQDEYYRGRTKMNEDMLKTGDLTLTLKQPIDWDSGEYSCEVSNRDNRMNRIWRHKTVLLIVKGLCVCASMWGQVLTSFWGPKIGSLLHFYTASSTTALSSLLSSSAELKSGL</sequence>
<keyword evidence="2" id="KW-0472">Membrane</keyword>
<dbReference type="Gene3D" id="2.60.40.10">
    <property type="entry name" value="Immunoglobulins"/>
    <property type="match status" value="2"/>
</dbReference>
<feature type="chain" id="PRO_5017223479" description="Ig-like domain-containing protein" evidence="4">
    <location>
        <begin position="21"/>
        <end position="292"/>
    </location>
</feature>
<dbReference type="InterPro" id="IPR036179">
    <property type="entry name" value="Ig-like_dom_sf"/>
</dbReference>
<keyword evidence="4" id="KW-0732">Signal</keyword>
<accession>A0A3B4EZ50</accession>
<reference evidence="6" key="1">
    <citation type="submission" date="2023-09" db="UniProtKB">
        <authorList>
            <consortium name="Ensembl"/>
        </authorList>
    </citation>
    <scope>IDENTIFICATION</scope>
</reference>
<feature type="domain" description="Ig-like" evidence="5">
    <location>
        <begin position="21"/>
        <end position="131"/>
    </location>
</feature>
<dbReference type="GO" id="GO:0001817">
    <property type="term" value="P:regulation of cytokine production"/>
    <property type="evidence" value="ECO:0007669"/>
    <property type="project" value="TreeGrafter"/>
</dbReference>
<name>A0A3B4EZ50_9CICH</name>
<dbReference type="PANTHER" id="PTHR24100:SF151">
    <property type="entry name" value="ICOS LIGAND"/>
    <property type="match status" value="1"/>
</dbReference>
<keyword evidence="3" id="KW-0393">Immunoglobulin domain</keyword>
<proteinExistence type="predicted"/>
<evidence type="ECO:0000256" key="2">
    <source>
        <dbReference type="ARBA" id="ARBA00023136"/>
    </source>
</evidence>
<evidence type="ECO:0000313" key="6">
    <source>
        <dbReference type="Ensembl" id="ENSPNYP00000002644.1"/>
    </source>
</evidence>
<dbReference type="InterPro" id="IPR007110">
    <property type="entry name" value="Ig-like_dom"/>
</dbReference>
<feature type="signal peptide" evidence="4">
    <location>
        <begin position="1"/>
        <end position="20"/>
    </location>
</feature>
<dbReference type="InterPro" id="IPR050504">
    <property type="entry name" value="IgSF_BTN/MOG"/>
</dbReference>
<dbReference type="InterPro" id="IPR013783">
    <property type="entry name" value="Ig-like_fold"/>
</dbReference>
<comment type="subcellular location">
    <subcellularLocation>
        <location evidence="1">Membrane</location>
    </subcellularLocation>
</comment>
<dbReference type="Pfam" id="PF07686">
    <property type="entry name" value="V-set"/>
    <property type="match status" value="1"/>
</dbReference>
<organism evidence="6">
    <name type="scientific">Pundamilia nyererei</name>
    <dbReference type="NCBI Taxonomy" id="303518"/>
    <lineage>
        <taxon>Eukaryota</taxon>
        <taxon>Metazoa</taxon>
        <taxon>Chordata</taxon>
        <taxon>Craniata</taxon>
        <taxon>Vertebrata</taxon>
        <taxon>Euteleostomi</taxon>
        <taxon>Actinopterygii</taxon>
        <taxon>Neopterygii</taxon>
        <taxon>Teleostei</taxon>
        <taxon>Neoteleostei</taxon>
        <taxon>Acanthomorphata</taxon>
        <taxon>Ovalentaria</taxon>
        <taxon>Cichlomorphae</taxon>
        <taxon>Cichliformes</taxon>
        <taxon>Cichlidae</taxon>
        <taxon>African cichlids</taxon>
        <taxon>Pseudocrenilabrinae</taxon>
        <taxon>Haplochromini</taxon>
        <taxon>Pundamilia</taxon>
    </lineage>
</organism>
<evidence type="ECO:0000256" key="4">
    <source>
        <dbReference type="SAM" id="SignalP"/>
    </source>
</evidence>
<dbReference type="AlphaFoldDB" id="A0A3B4EZ50"/>
<evidence type="ECO:0000259" key="5">
    <source>
        <dbReference type="PROSITE" id="PS50835"/>
    </source>
</evidence>
<evidence type="ECO:0000256" key="1">
    <source>
        <dbReference type="ARBA" id="ARBA00004370"/>
    </source>
</evidence>
<dbReference type="SMART" id="SM00409">
    <property type="entry name" value="IG"/>
    <property type="match status" value="2"/>
</dbReference>
<dbReference type="GO" id="GO:0050852">
    <property type="term" value="P:T cell receptor signaling pathway"/>
    <property type="evidence" value="ECO:0007669"/>
    <property type="project" value="TreeGrafter"/>
</dbReference>